<dbReference type="PANTHER" id="PTHR10617">
    <property type="entry name" value="ELECTRON TRANSFER FLAVOPROTEIN-UBIQUINONE OXIDOREDUCTASE"/>
    <property type="match status" value="1"/>
</dbReference>
<dbReference type="Gene3D" id="3.50.50.60">
    <property type="entry name" value="FAD/NAD(P)-binding domain"/>
    <property type="match status" value="2"/>
</dbReference>
<dbReference type="EC" id="1.5.5.1" evidence="1"/>
<comment type="cofactor">
    <cofactor evidence="1">
        <name>[4Fe-4S] cluster</name>
        <dbReference type="ChEBI" id="CHEBI:49883"/>
    </cofactor>
    <text evidence="1">Binds 1 [4Fe-4S] cluster.</text>
</comment>
<accession>C6HRU4</accession>
<evidence type="ECO:0000256" key="1">
    <source>
        <dbReference type="RuleBase" id="RU366068"/>
    </source>
</evidence>
<dbReference type="SUPFAM" id="SSF51905">
    <property type="entry name" value="FAD/NAD(P)-binding domain"/>
    <property type="match status" value="1"/>
</dbReference>
<dbReference type="VEuPathDB" id="FungiDB:HCDG_08679"/>
<dbReference type="Proteomes" id="UP000002624">
    <property type="component" value="Unassembled WGS sequence"/>
</dbReference>
<comment type="cofactor">
    <cofactor evidence="1">
        <name>FAD</name>
        <dbReference type="ChEBI" id="CHEBI:57692"/>
    </cofactor>
</comment>
<dbReference type="GO" id="GO:0004174">
    <property type="term" value="F:electron-transferring-flavoprotein dehydrogenase activity"/>
    <property type="evidence" value="ECO:0007669"/>
    <property type="project" value="UniProtKB-UniRule"/>
</dbReference>
<dbReference type="PANTHER" id="PTHR10617:SF107">
    <property type="entry name" value="ELECTRON TRANSFER FLAVOPROTEIN-UBIQUINONE OXIDOREDUCTASE, MITOCHONDRIAL"/>
    <property type="match status" value="1"/>
</dbReference>
<sequence length="229" mass="25063">MASQTTLLLPLLRPLVGSSPRRIVHQRPFSAQTIYFNQKRDFSSTLQRQFASDSDSFDPSRIERESDSVDVCIIGGGPAGLAAAIRLKKIANEAGNENFRVILLEKAGEIGDHIVSGNVLEPSAMNELFPGWLSEDNPSRFEHATPAKSDRMRFLTKKHAIPIPCPPQMNNHGNYIISLSQLCKWLGERAEEVGVELYPGFAASEVLYEADGSVKGVATNDLGIGGWKA</sequence>
<organism evidence="2 3">
    <name type="scientific">Ajellomyces capsulatus (strain H143)</name>
    <name type="common">Darling's disease fungus</name>
    <name type="synonym">Histoplasma capsulatum</name>
    <dbReference type="NCBI Taxonomy" id="544712"/>
    <lineage>
        <taxon>Eukaryota</taxon>
        <taxon>Fungi</taxon>
        <taxon>Dikarya</taxon>
        <taxon>Ascomycota</taxon>
        <taxon>Pezizomycotina</taxon>
        <taxon>Eurotiomycetes</taxon>
        <taxon>Eurotiomycetidae</taxon>
        <taxon>Onygenales</taxon>
        <taxon>Ajellomycetaceae</taxon>
        <taxon>Histoplasma</taxon>
    </lineage>
</organism>
<dbReference type="GO" id="GO:0051539">
    <property type="term" value="F:4 iron, 4 sulfur cluster binding"/>
    <property type="evidence" value="ECO:0007669"/>
    <property type="project" value="UniProtKB-UniRule"/>
</dbReference>
<keyword evidence="1" id="KW-0560">Oxidoreductase</keyword>
<proteinExistence type="predicted"/>
<gene>
    <name evidence="2" type="ORF">HCDG_08679</name>
</gene>
<evidence type="ECO:0000313" key="3">
    <source>
        <dbReference type="Proteomes" id="UP000002624"/>
    </source>
</evidence>
<comment type="catalytic activity">
    <reaction evidence="1">
        <text>a ubiquinone + reduced [electron-transfer flavoprotein] = a ubiquinol + oxidized [electron-transfer flavoprotein] + H(+)</text>
        <dbReference type="Rhea" id="RHEA:24052"/>
        <dbReference type="Rhea" id="RHEA-COMP:9565"/>
        <dbReference type="Rhea" id="RHEA-COMP:9566"/>
        <dbReference type="Rhea" id="RHEA-COMP:10685"/>
        <dbReference type="Rhea" id="RHEA-COMP:10686"/>
        <dbReference type="ChEBI" id="CHEBI:15378"/>
        <dbReference type="ChEBI" id="CHEBI:16389"/>
        <dbReference type="ChEBI" id="CHEBI:17976"/>
        <dbReference type="ChEBI" id="CHEBI:57692"/>
        <dbReference type="ChEBI" id="CHEBI:58307"/>
        <dbReference type="EC" id="1.5.5.1"/>
    </reaction>
</comment>
<keyword evidence="1 2" id="KW-0830">Ubiquinone</keyword>
<keyword evidence="1" id="KW-0411">Iron-sulfur</keyword>
<dbReference type="InterPro" id="IPR036188">
    <property type="entry name" value="FAD/NAD-bd_sf"/>
</dbReference>
<dbReference type="GO" id="GO:0005743">
    <property type="term" value="C:mitochondrial inner membrane"/>
    <property type="evidence" value="ECO:0007669"/>
    <property type="project" value="TreeGrafter"/>
</dbReference>
<dbReference type="HOGENOM" id="CLU_105478_0_0_1"/>
<protein>
    <recommendedName>
        <fullName evidence="1">Electron transfer flavoprotein-ubiquinone oxidoreductase</fullName>
        <shortName evidence="1">ETF-QO</shortName>
        <ecNumber evidence="1">1.5.5.1</ecNumber>
    </recommendedName>
</protein>
<keyword evidence="1" id="KW-0479">Metal-binding</keyword>
<dbReference type="AlphaFoldDB" id="C6HRU4"/>
<evidence type="ECO:0000313" key="2">
    <source>
        <dbReference type="EMBL" id="EER37228.1"/>
    </source>
</evidence>
<dbReference type="OrthoDB" id="437331at2759"/>
<dbReference type="Pfam" id="PF13450">
    <property type="entry name" value="NAD_binding_8"/>
    <property type="match status" value="1"/>
</dbReference>
<name>C6HRU4_AJECH</name>
<keyword evidence="1" id="KW-0408">Iron</keyword>
<keyword evidence="1" id="KW-0249">Electron transport</keyword>
<dbReference type="STRING" id="544712.C6HRU4"/>
<dbReference type="GO" id="GO:0046872">
    <property type="term" value="F:metal ion binding"/>
    <property type="evidence" value="ECO:0007669"/>
    <property type="project" value="UniProtKB-KW"/>
</dbReference>
<keyword evidence="1" id="KW-0274">FAD</keyword>
<reference evidence="3" key="1">
    <citation type="submission" date="2009-05" db="EMBL/GenBank/DDBJ databases">
        <title>The genome sequence of Ajellomyces capsulatus strain H143.</title>
        <authorList>
            <person name="Champion M."/>
            <person name="Cuomo C.A."/>
            <person name="Ma L.-J."/>
            <person name="Henn M.R."/>
            <person name="Sil A."/>
            <person name="Goldman B."/>
            <person name="Young S.K."/>
            <person name="Kodira C.D."/>
            <person name="Zeng Q."/>
            <person name="Koehrsen M."/>
            <person name="Alvarado L."/>
            <person name="Berlin A.M."/>
            <person name="Borenstein D."/>
            <person name="Chen Z."/>
            <person name="Engels R."/>
            <person name="Freedman E."/>
            <person name="Gellesch M."/>
            <person name="Goldberg J."/>
            <person name="Griggs A."/>
            <person name="Gujja S."/>
            <person name="Heiman D.I."/>
            <person name="Hepburn T.A."/>
            <person name="Howarth C."/>
            <person name="Jen D."/>
            <person name="Larson L."/>
            <person name="Lewis B."/>
            <person name="Mehta T."/>
            <person name="Park D."/>
            <person name="Pearson M."/>
            <person name="Roberts A."/>
            <person name="Saif S."/>
            <person name="Shea T.D."/>
            <person name="Shenoy N."/>
            <person name="Sisk P."/>
            <person name="Stolte C."/>
            <person name="Sykes S."/>
            <person name="Walk T."/>
            <person name="White J."/>
            <person name="Yandava C."/>
            <person name="Klein B."/>
            <person name="McEwen J.G."/>
            <person name="Puccia R."/>
            <person name="Goldman G.H."/>
            <person name="Felipe M.S."/>
            <person name="Nino-Vega G."/>
            <person name="San-Blas G."/>
            <person name="Taylor J.W."/>
            <person name="Mendoza L."/>
            <person name="Galagan J.E."/>
            <person name="Nusbaum C."/>
            <person name="Birren B.W."/>
        </authorList>
    </citation>
    <scope>NUCLEOTIDE SEQUENCE [LARGE SCALE GENOMIC DNA]</scope>
    <source>
        <strain evidence="3">H143</strain>
    </source>
</reference>
<comment type="function">
    <text evidence="1">Accepts electrons from ETF and reduces ubiquinone.</text>
</comment>
<dbReference type="EMBL" id="GG692436">
    <property type="protein sequence ID" value="EER37228.1"/>
    <property type="molecule type" value="Genomic_DNA"/>
</dbReference>
<keyword evidence="1" id="KW-0285">Flavoprotein</keyword>
<dbReference type="InterPro" id="IPR040156">
    <property type="entry name" value="ETF-QO"/>
</dbReference>
<keyword evidence="1" id="KW-0813">Transport</keyword>